<dbReference type="GO" id="GO:0005634">
    <property type="term" value="C:nucleus"/>
    <property type="evidence" value="ECO:0007669"/>
    <property type="project" value="UniProtKB-SubCell"/>
</dbReference>
<evidence type="ECO:0000256" key="8">
    <source>
        <dbReference type="ARBA" id="ARBA00022801"/>
    </source>
</evidence>
<dbReference type="Pfam" id="PF00867">
    <property type="entry name" value="XPG_I"/>
    <property type="match status" value="1"/>
</dbReference>
<dbReference type="GO" id="GO:0006281">
    <property type="term" value="P:DNA repair"/>
    <property type="evidence" value="ECO:0007669"/>
    <property type="project" value="UniProtKB-KW"/>
</dbReference>
<evidence type="ECO:0000313" key="18">
    <source>
        <dbReference type="EMBL" id="KAK3608521.1"/>
    </source>
</evidence>
<proteinExistence type="inferred from homology"/>
<dbReference type="InterPro" id="IPR006084">
    <property type="entry name" value="XPG/Rad2"/>
</dbReference>
<evidence type="ECO:0000256" key="12">
    <source>
        <dbReference type="ARBA" id="ARBA00038112"/>
    </source>
</evidence>
<evidence type="ECO:0000256" key="7">
    <source>
        <dbReference type="ARBA" id="ARBA00022763"/>
    </source>
</evidence>
<evidence type="ECO:0000259" key="16">
    <source>
        <dbReference type="SMART" id="SM00484"/>
    </source>
</evidence>
<dbReference type="SUPFAM" id="SSF47807">
    <property type="entry name" value="5' to 3' exonuclease, C-terminal subdomain"/>
    <property type="match status" value="1"/>
</dbReference>
<dbReference type="SMART" id="SM00279">
    <property type="entry name" value="HhH2"/>
    <property type="match status" value="1"/>
</dbReference>
<dbReference type="GO" id="GO:0017108">
    <property type="term" value="F:5'-flap endonuclease activity"/>
    <property type="evidence" value="ECO:0007669"/>
    <property type="project" value="TreeGrafter"/>
</dbReference>
<dbReference type="InterPro" id="IPR006085">
    <property type="entry name" value="XPG_DNA_repair_N"/>
</dbReference>
<keyword evidence="9" id="KW-0460">Magnesium</keyword>
<dbReference type="InterPro" id="IPR029060">
    <property type="entry name" value="PIN-like_dom_sf"/>
</dbReference>
<reference evidence="18" key="2">
    <citation type="journal article" date="2021" name="Genome Biol. Evol.">
        <title>Developing a high-quality reference genome for a parasitic bivalve with doubly uniparental inheritance (Bivalvia: Unionida).</title>
        <authorList>
            <person name="Smith C.H."/>
        </authorList>
    </citation>
    <scope>NUCLEOTIDE SEQUENCE</scope>
    <source>
        <strain evidence="18">CHS0354</strain>
        <tissue evidence="18">Mantle</tissue>
    </source>
</reference>
<accession>A0AAE0WBI0</accession>
<comment type="caution">
    <text evidence="18">The sequence shown here is derived from an EMBL/GenBank/DDBJ whole genome shotgun (WGS) entry which is preliminary data.</text>
</comment>
<evidence type="ECO:0000256" key="13">
    <source>
        <dbReference type="ARBA" id="ARBA00063132"/>
    </source>
</evidence>
<dbReference type="Gene3D" id="1.10.150.20">
    <property type="entry name" value="5' to 3' exonuclease, C-terminal subdomain"/>
    <property type="match status" value="1"/>
</dbReference>
<keyword evidence="5" id="KW-0479">Metal-binding</keyword>
<dbReference type="Pfam" id="PF00752">
    <property type="entry name" value="XPG_N"/>
    <property type="match status" value="1"/>
</dbReference>
<organism evidence="18 19">
    <name type="scientific">Potamilus streckersoni</name>
    <dbReference type="NCBI Taxonomy" id="2493646"/>
    <lineage>
        <taxon>Eukaryota</taxon>
        <taxon>Metazoa</taxon>
        <taxon>Spiralia</taxon>
        <taxon>Lophotrochozoa</taxon>
        <taxon>Mollusca</taxon>
        <taxon>Bivalvia</taxon>
        <taxon>Autobranchia</taxon>
        <taxon>Heteroconchia</taxon>
        <taxon>Palaeoheterodonta</taxon>
        <taxon>Unionida</taxon>
        <taxon>Unionoidea</taxon>
        <taxon>Unionidae</taxon>
        <taxon>Ambleminae</taxon>
        <taxon>Lampsilini</taxon>
        <taxon>Potamilus</taxon>
    </lineage>
</organism>
<dbReference type="SMART" id="SM00484">
    <property type="entry name" value="XPGI"/>
    <property type="match status" value="1"/>
</dbReference>
<evidence type="ECO:0000256" key="9">
    <source>
        <dbReference type="ARBA" id="ARBA00022842"/>
    </source>
</evidence>
<dbReference type="PANTHER" id="PTHR11081:SF70">
    <property type="entry name" value="FLAP ENDONUCLEASE GEN HOMOLOG 1"/>
    <property type="match status" value="1"/>
</dbReference>
<feature type="region of interest" description="Disordered" evidence="15">
    <location>
        <begin position="459"/>
        <end position="491"/>
    </location>
</feature>
<evidence type="ECO:0000256" key="1">
    <source>
        <dbReference type="ARBA" id="ARBA00001946"/>
    </source>
</evidence>
<dbReference type="Gene3D" id="3.40.50.1010">
    <property type="entry name" value="5'-nuclease"/>
    <property type="match status" value="1"/>
</dbReference>
<evidence type="ECO:0000256" key="14">
    <source>
        <dbReference type="ARBA" id="ARBA00070188"/>
    </source>
</evidence>
<evidence type="ECO:0000256" key="6">
    <source>
        <dbReference type="ARBA" id="ARBA00022759"/>
    </source>
</evidence>
<keyword evidence="10" id="KW-0234">DNA repair</keyword>
<reference evidence="18" key="1">
    <citation type="journal article" date="2021" name="Genome Biol. Evol.">
        <title>A High-Quality Reference Genome for a Parasitic Bivalve with Doubly Uniparental Inheritance (Bivalvia: Unionida).</title>
        <authorList>
            <person name="Smith C.H."/>
        </authorList>
    </citation>
    <scope>NUCLEOTIDE SEQUENCE</scope>
    <source>
        <strain evidence="18">CHS0354</strain>
    </source>
</reference>
<dbReference type="PRINTS" id="PR00853">
    <property type="entry name" value="XPGRADSUPER"/>
</dbReference>
<feature type="region of interest" description="Disordered" evidence="15">
    <location>
        <begin position="413"/>
        <end position="438"/>
    </location>
</feature>
<dbReference type="AlphaFoldDB" id="A0AAE0WBI0"/>
<evidence type="ECO:0000256" key="15">
    <source>
        <dbReference type="SAM" id="MobiDB-lite"/>
    </source>
</evidence>
<dbReference type="InterPro" id="IPR041012">
    <property type="entry name" value="GEN_chromo"/>
</dbReference>
<dbReference type="EMBL" id="JAEAOA010000646">
    <property type="protein sequence ID" value="KAK3608521.1"/>
    <property type="molecule type" value="Genomic_DNA"/>
</dbReference>
<keyword evidence="11" id="KW-0539">Nucleus</keyword>
<evidence type="ECO:0000256" key="10">
    <source>
        <dbReference type="ARBA" id="ARBA00023204"/>
    </source>
</evidence>
<dbReference type="SMART" id="SM00485">
    <property type="entry name" value="XPGN"/>
    <property type="match status" value="1"/>
</dbReference>
<name>A0AAE0WBI0_9BIVA</name>
<comment type="subunit">
    <text evidence="13">Largely monomeric, dimerizes on the Holliday junction and the first nick occurs upon dimerization at the junction.</text>
</comment>
<dbReference type="FunFam" id="3.40.50.1010:FF:000024">
    <property type="entry name" value="flap endonuclease GEN homolog 1"/>
    <property type="match status" value="1"/>
</dbReference>
<keyword evidence="7" id="KW-0227">DNA damage</keyword>
<gene>
    <name evidence="18" type="ORF">CHS0354_010376</name>
</gene>
<dbReference type="Pfam" id="PF18704">
    <property type="entry name" value="Chromo_2"/>
    <property type="match status" value="1"/>
</dbReference>
<keyword evidence="3" id="KW-0597">Phosphoprotein</keyword>
<dbReference type="Proteomes" id="UP001195483">
    <property type="component" value="Unassembled WGS sequence"/>
</dbReference>
<comment type="subcellular location">
    <subcellularLocation>
        <location evidence="2">Nucleus</location>
    </subcellularLocation>
</comment>
<reference evidence="18" key="3">
    <citation type="submission" date="2023-05" db="EMBL/GenBank/DDBJ databases">
        <authorList>
            <person name="Smith C.H."/>
        </authorList>
    </citation>
    <scope>NUCLEOTIDE SEQUENCE</scope>
    <source>
        <strain evidence="18">CHS0354</strain>
        <tissue evidence="18">Mantle</tissue>
    </source>
</reference>
<keyword evidence="8" id="KW-0378">Hydrolase</keyword>
<dbReference type="PANTHER" id="PTHR11081">
    <property type="entry name" value="FLAP ENDONUCLEASE FAMILY MEMBER"/>
    <property type="match status" value="1"/>
</dbReference>
<evidence type="ECO:0000256" key="4">
    <source>
        <dbReference type="ARBA" id="ARBA00022722"/>
    </source>
</evidence>
<dbReference type="GO" id="GO:0046872">
    <property type="term" value="F:metal ion binding"/>
    <property type="evidence" value="ECO:0007669"/>
    <property type="project" value="UniProtKB-KW"/>
</dbReference>
<dbReference type="InterPro" id="IPR006086">
    <property type="entry name" value="XPG-I_dom"/>
</dbReference>
<sequence length="1125" mass="127267">MGVTGLWSVLAPVKKHTTLTSLAGKTLAVDLSIWVCETQCVKQMQGVVIKPYLRNLFFRILYLKQIGIHLIFIVDGEAPELKWDVMQKRLQARHPGKFQTKAAGKQGRKNFRSYLKECCQLLDLLGIPYIQSHGEAEAMCAHLNAVGLVNGCLTDDGDAFLYGARTVYRNFTLNSKDPHVESYTMDDIENQLGINQYGLVALALLLGCDYLPNGVPGVGVASARKLLQSLQGFNILSRFQKWRQNSFDFVCIDGNEEYVRKKALLVEGFPQQEVIDEFLEVKEKCPSKIPSWRRPELTPLLEFALCKLEWPPEYTLEKTLPLITLWDMLDIRTKGSGSSQQQNLQPEGIVKTRVRQGVPCFEVSWKMLGCIHAALEAQKLVTIETQELFQKCYPESVKQFHYQQEQKAISKLKGKKKKAHCDPDSHEVPNSDFRKPEESVFGDDNFEVQICTSSQLVRESETSHSLDDPAIRKKRSRKLRSGSTSGFDEEPISMRKDMNKLSPIENNMNTNSKEIFSEDMNLSDLIKRLTLNVEIAGQCQQVITDQSDKNQSDSDDDYLPLSQRLIKRSQSALFTAEKVQNFKPITRTIKMADDRMGVTSDFPRVIPVQGFTRKFSGQNICEIDDDKENLFSQRNESKANTKWLRDFESAKLDSSKNVHSVIQDLNHSIKQGNDHEPEKSDKNICHKSGIQGAKHMESAMLHKVELSHMKPYTIIRCGMSTESVLGNTDSVDECLHKQEQVNKPNTNNELSVTSVTSIQKAIAGICPLVPEEENDSNFNTNCCKISPNCSVDLFTSVDSIVKSPVDLILQNDKINQEYSLLVQPEGEVRTNSCVSHKADNIKRNLDEAEKGSLLGYHKPGLLDSCRALQDLNTDRNKLLNSESTRMERSVMNLNDLSENLDSNKENFQNKVKLGIYKTKWTEGSNICKDNLCENYHEGTEIVPNTVKLQVFKKEFLSLESRCSENNDKVMCRNVCISKVVNQKNPNERCLINCDSSMQFGNFNIETSVLNSPCESVKESDISGFSELESDFHDDEFKDNSSMTSELVKKYDSPDESNFSCRNFDIGAVDNIEKKFIINVDSIVQSSVDEVDESIDTKDMGLAERLRRRMKNSKASQVLDLLSSQI</sequence>
<evidence type="ECO:0000313" key="19">
    <source>
        <dbReference type="Proteomes" id="UP001195483"/>
    </source>
</evidence>
<evidence type="ECO:0000256" key="3">
    <source>
        <dbReference type="ARBA" id="ARBA00022553"/>
    </source>
</evidence>
<evidence type="ECO:0000259" key="17">
    <source>
        <dbReference type="SMART" id="SM00485"/>
    </source>
</evidence>
<evidence type="ECO:0000256" key="2">
    <source>
        <dbReference type="ARBA" id="ARBA00004123"/>
    </source>
</evidence>
<dbReference type="GO" id="GO:0000400">
    <property type="term" value="F:four-way junction DNA binding"/>
    <property type="evidence" value="ECO:0007669"/>
    <property type="project" value="TreeGrafter"/>
</dbReference>
<dbReference type="GO" id="GO:0008821">
    <property type="term" value="F:crossover junction DNA endonuclease activity"/>
    <property type="evidence" value="ECO:0007669"/>
    <property type="project" value="UniProtKB-ARBA"/>
</dbReference>
<dbReference type="InterPro" id="IPR008918">
    <property type="entry name" value="HhH2"/>
</dbReference>
<feature type="domain" description="XPG-I" evidence="16">
    <location>
        <begin position="123"/>
        <end position="194"/>
    </location>
</feature>
<dbReference type="InterPro" id="IPR036279">
    <property type="entry name" value="5-3_exonuclease_C_sf"/>
</dbReference>
<keyword evidence="6" id="KW-0255">Endonuclease</keyword>
<protein>
    <recommendedName>
        <fullName evidence="14">Flap endonuclease GEN homolog 1</fullName>
    </recommendedName>
</protein>
<evidence type="ECO:0000256" key="11">
    <source>
        <dbReference type="ARBA" id="ARBA00023242"/>
    </source>
</evidence>
<comment type="similarity">
    <text evidence="12">Belongs to the XPG/RAD2 endonuclease family. GEN subfamily.</text>
</comment>
<feature type="domain" description="XPG N-terminal" evidence="17">
    <location>
        <begin position="1"/>
        <end position="96"/>
    </location>
</feature>
<keyword evidence="4" id="KW-0540">Nuclease</keyword>
<keyword evidence="19" id="KW-1185">Reference proteome</keyword>
<dbReference type="SUPFAM" id="SSF88723">
    <property type="entry name" value="PIN domain-like"/>
    <property type="match status" value="1"/>
</dbReference>
<dbReference type="FunFam" id="1.10.150.20:FF:000030">
    <property type="entry name" value="Flap endonuclease GEN-like 1"/>
    <property type="match status" value="1"/>
</dbReference>
<evidence type="ECO:0000256" key="5">
    <source>
        <dbReference type="ARBA" id="ARBA00022723"/>
    </source>
</evidence>
<comment type="cofactor">
    <cofactor evidence="1">
        <name>Mg(2+)</name>
        <dbReference type="ChEBI" id="CHEBI:18420"/>
    </cofactor>
</comment>
<feature type="compositionally biased region" description="Basic and acidic residues" evidence="15">
    <location>
        <begin position="420"/>
        <end position="438"/>
    </location>
</feature>
<feature type="compositionally biased region" description="Basic and acidic residues" evidence="15">
    <location>
        <begin position="459"/>
        <end position="471"/>
    </location>
</feature>
<dbReference type="CDD" id="cd09869">
    <property type="entry name" value="PIN_GEN1"/>
    <property type="match status" value="1"/>
</dbReference>